<dbReference type="Proteomes" id="UP000199226">
    <property type="component" value="Unassembled WGS sequence"/>
</dbReference>
<name>A0A1G9PZK7_9SPHI</name>
<evidence type="ECO:0000313" key="2">
    <source>
        <dbReference type="Proteomes" id="UP000199226"/>
    </source>
</evidence>
<proteinExistence type="predicted"/>
<protein>
    <submittedName>
        <fullName evidence="1">Uncharacterized protein</fullName>
    </submittedName>
</protein>
<keyword evidence="2" id="KW-1185">Reference proteome</keyword>
<organism evidence="1 2">
    <name type="scientific">Daejeonella rubra</name>
    <dbReference type="NCBI Taxonomy" id="990371"/>
    <lineage>
        <taxon>Bacteria</taxon>
        <taxon>Pseudomonadati</taxon>
        <taxon>Bacteroidota</taxon>
        <taxon>Sphingobacteriia</taxon>
        <taxon>Sphingobacteriales</taxon>
        <taxon>Sphingobacteriaceae</taxon>
        <taxon>Daejeonella</taxon>
    </lineage>
</organism>
<reference evidence="2" key="1">
    <citation type="submission" date="2016-10" db="EMBL/GenBank/DDBJ databases">
        <authorList>
            <person name="Varghese N."/>
            <person name="Submissions S."/>
        </authorList>
    </citation>
    <scope>NUCLEOTIDE SEQUENCE [LARGE SCALE GENOMIC DNA]</scope>
    <source>
        <strain evidence="2">DSM 24536</strain>
    </source>
</reference>
<gene>
    <name evidence="1" type="ORF">SAMN05421813_10533</name>
</gene>
<evidence type="ECO:0000313" key="1">
    <source>
        <dbReference type="EMBL" id="SDM03667.1"/>
    </source>
</evidence>
<dbReference type="EMBL" id="FNHH01000005">
    <property type="protein sequence ID" value="SDM03667.1"/>
    <property type="molecule type" value="Genomic_DNA"/>
</dbReference>
<dbReference type="AlphaFoldDB" id="A0A1G9PZK7"/>
<sequence>MVLLNMGLSGCTINSKTITAAVMVFEYDKGYSFL</sequence>
<accession>A0A1G9PZK7</accession>